<keyword evidence="3" id="KW-0507">mRNA processing</keyword>
<evidence type="ECO:0000256" key="7">
    <source>
        <dbReference type="ARBA" id="ARBA00023242"/>
    </source>
</evidence>
<evidence type="ECO:0000259" key="9">
    <source>
        <dbReference type="Pfam" id="PF23233"/>
    </source>
</evidence>
<dbReference type="Proteomes" id="UP001168821">
    <property type="component" value="Unassembled WGS sequence"/>
</dbReference>
<dbReference type="GO" id="GO:0071014">
    <property type="term" value="C:post-mRNA release spliceosomal complex"/>
    <property type="evidence" value="ECO:0007669"/>
    <property type="project" value="TreeGrafter"/>
</dbReference>
<evidence type="ECO:0000256" key="1">
    <source>
        <dbReference type="ARBA" id="ARBA00004123"/>
    </source>
</evidence>
<protein>
    <recommendedName>
        <fullName evidence="12">Pre-mRNA-splicing factor SYF1</fullName>
    </recommendedName>
</protein>
<dbReference type="InterPro" id="IPR045075">
    <property type="entry name" value="Syf1-like"/>
</dbReference>
<keyword evidence="11" id="KW-1185">Reference proteome</keyword>
<dbReference type="Pfam" id="PF23220">
    <property type="entry name" value="HAT_Syf1_M"/>
    <property type="match status" value="2"/>
</dbReference>
<feature type="domain" description="Pre-mRNA-splicing factor SYF1 central HAT repeats" evidence="8">
    <location>
        <begin position="174"/>
        <end position="226"/>
    </location>
</feature>
<dbReference type="AlphaFoldDB" id="A0AA38HGC3"/>
<evidence type="ECO:0000256" key="6">
    <source>
        <dbReference type="ARBA" id="ARBA00023187"/>
    </source>
</evidence>
<dbReference type="GO" id="GO:0000349">
    <property type="term" value="P:generation of catalytic spliceosome for first transesterification step"/>
    <property type="evidence" value="ECO:0007669"/>
    <property type="project" value="TreeGrafter"/>
</dbReference>
<evidence type="ECO:0000256" key="4">
    <source>
        <dbReference type="ARBA" id="ARBA00022728"/>
    </source>
</evidence>
<feature type="domain" description="Pre-mRNA-splicing factor Syf1-like N-terminal HAT-repeats" evidence="9">
    <location>
        <begin position="1"/>
        <end position="67"/>
    </location>
</feature>
<dbReference type="InterPro" id="IPR011990">
    <property type="entry name" value="TPR-like_helical_dom_sf"/>
</dbReference>
<evidence type="ECO:0000256" key="3">
    <source>
        <dbReference type="ARBA" id="ARBA00022664"/>
    </source>
</evidence>
<dbReference type="PANTHER" id="PTHR11246:SF5">
    <property type="entry name" value="PRE-MRNA-SPLICING FACTOR SYF1"/>
    <property type="match status" value="1"/>
</dbReference>
<accession>A0AA38HGC3</accession>
<gene>
    <name evidence="10" type="ORF">Zmor_012149</name>
</gene>
<keyword evidence="4" id="KW-0747">Spliceosome</keyword>
<evidence type="ECO:0000256" key="5">
    <source>
        <dbReference type="ARBA" id="ARBA00022737"/>
    </source>
</evidence>
<evidence type="ECO:0000256" key="2">
    <source>
        <dbReference type="ARBA" id="ARBA00008644"/>
    </source>
</evidence>
<dbReference type="InterPro" id="IPR056350">
    <property type="entry name" value="HAT_Syf1_central"/>
</dbReference>
<name>A0AA38HGC3_9CUCU</name>
<keyword evidence="5" id="KW-0677">Repeat</keyword>
<dbReference type="GO" id="GO:0071007">
    <property type="term" value="C:U2-type catalytic step 2 spliceosome"/>
    <property type="evidence" value="ECO:0007669"/>
    <property type="project" value="TreeGrafter"/>
</dbReference>
<dbReference type="InterPro" id="IPR055433">
    <property type="entry name" value="HAT_Syf1-like_N"/>
</dbReference>
<comment type="subcellular location">
    <subcellularLocation>
        <location evidence="1">Nucleus</location>
    </subcellularLocation>
</comment>
<dbReference type="PANTHER" id="PTHR11246">
    <property type="entry name" value="PRE-MRNA SPLICING FACTOR"/>
    <property type="match status" value="1"/>
</dbReference>
<dbReference type="EMBL" id="JALNTZ010003787">
    <property type="protein sequence ID" value="KAJ3615976.1"/>
    <property type="molecule type" value="Genomic_DNA"/>
</dbReference>
<comment type="caution">
    <text evidence="10">The sequence shown here is derived from an EMBL/GenBank/DDBJ whole genome shotgun (WGS) entry which is preliminary data.</text>
</comment>
<dbReference type="SUPFAM" id="SSF48452">
    <property type="entry name" value="TPR-like"/>
    <property type="match status" value="1"/>
</dbReference>
<keyword evidence="7" id="KW-0539">Nucleus</keyword>
<evidence type="ECO:0000313" key="11">
    <source>
        <dbReference type="Proteomes" id="UP001168821"/>
    </source>
</evidence>
<dbReference type="Gene3D" id="1.25.40.10">
    <property type="entry name" value="Tetratricopeptide repeat domain"/>
    <property type="match status" value="1"/>
</dbReference>
<feature type="domain" description="Pre-mRNA-splicing factor SYF1 central HAT repeats" evidence="8">
    <location>
        <begin position="91"/>
        <end position="160"/>
    </location>
</feature>
<reference evidence="10" key="1">
    <citation type="journal article" date="2023" name="G3 (Bethesda)">
        <title>Whole genome assemblies of Zophobas morio and Tenebrio molitor.</title>
        <authorList>
            <person name="Kaur S."/>
            <person name="Stinson S.A."/>
            <person name="diCenzo G.C."/>
        </authorList>
    </citation>
    <scope>NUCLEOTIDE SEQUENCE</scope>
    <source>
        <strain evidence="10">QUZm001</strain>
    </source>
</reference>
<dbReference type="GO" id="GO:0000974">
    <property type="term" value="C:Prp19 complex"/>
    <property type="evidence" value="ECO:0007669"/>
    <property type="project" value="TreeGrafter"/>
</dbReference>
<keyword evidence="6" id="KW-0508">mRNA splicing</keyword>
<sequence>MPRLWTEYLTFMSAQHKITKTRRLFDRCLRALPITQHHRIWPLYLKFVRQYNIPETTVRICRRYLQVINMTCSSFFPFSRLLRCQLEPYDVEDYIDYLKSVGKFDEAATRLATVVNDDHFASKRGKTPHQFWTELCELLSTNAAHITSLKAEPIIRSGTSAHFLPPERLNYHVVTGLVRFTDMVGHLWVALAEHFTRLKLFEKARDIYEEALSSVMTVRDFTLVQSSLIGPMGNSVYLLVGF</sequence>
<evidence type="ECO:0000259" key="8">
    <source>
        <dbReference type="Pfam" id="PF23220"/>
    </source>
</evidence>
<evidence type="ECO:0000313" key="10">
    <source>
        <dbReference type="EMBL" id="KAJ3615976.1"/>
    </source>
</evidence>
<comment type="similarity">
    <text evidence="2">Belongs to the crooked-neck family.</text>
</comment>
<dbReference type="Pfam" id="PF23233">
    <property type="entry name" value="HAT_Syf1_CNRKL1_N"/>
    <property type="match status" value="1"/>
</dbReference>
<evidence type="ECO:0008006" key="12">
    <source>
        <dbReference type="Google" id="ProtNLM"/>
    </source>
</evidence>
<proteinExistence type="inferred from homology"/>
<organism evidence="10 11">
    <name type="scientific">Zophobas morio</name>
    <dbReference type="NCBI Taxonomy" id="2755281"/>
    <lineage>
        <taxon>Eukaryota</taxon>
        <taxon>Metazoa</taxon>
        <taxon>Ecdysozoa</taxon>
        <taxon>Arthropoda</taxon>
        <taxon>Hexapoda</taxon>
        <taxon>Insecta</taxon>
        <taxon>Pterygota</taxon>
        <taxon>Neoptera</taxon>
        <taxon>Endopterygota</taxon>
        <taxon>Coleoptera</taxon>
        <taxon>Polyphaga</taxon>
        <taxon>Cucujiformia</taxon>
        <taxon>Tenebrionidae</taxon>
        <taxon>Zophobas</taxon>
    </lineage>
</organism>